<dbReference type="PROSITE" id="PS51186">
    <property type="entry name" value="GNAT"/>
    <property type="match status" value="1"/>
</dbReference>
<dbReference type="Gene3D" id="3.40.630.30">
    <property type="match status" value="1"/>
</dbReference>
<evidence type="ECO:0000313" key="4">
    <source>
        <dbReference type="Proteomes" id="UP000800097"/>
    </source>
</evidence>
<reference evidence="3" key="1">
    <citation type="journal article" date="2020" name="Stud. Mycol.">
        <title>101 Dothideomycetes genomes: a test case for predicting lifestyles and emergence of pathogens.</title>
        <authorList>
            <person name="Haridas S."/>
            <person name="Albert R."/>
            <person name="Binder M."/>
            <person name="Bloem J."/>
            <person name="Labutti K."/>
            <person name="Salamov A."/>
            <person name="Andreopoulos B."/>
            <person name="Baker S."/>
            <person name="Barry K."/>
            <person name="Bills G."/>
            <person name="Bluhm B."/>
            <person name="Cannon C."/>
            <person name="Castanera R."/>
            <person name="Culley D."/>
            <person name="Daum C."/>
            <person name="Ezra D."/>
            <person name="Gonzalez J."/>
            <person name="Henrissat B."/>
            <person name="Kuo A."/>
            <person name="Liang C."/>
            <person name="Lipzen A."/>
            <person name="Lutzoni F."/>
            <person name="Magnuson J."/>
            <person name="Mondo S."/>
            <person name="Nolan M."/>
            <person name="Ohm R."/>
            <person name="Pangilinan J."/>
            <person name="Park H.-J."/>
            <person name="Ramirez L."/>
            <person name="Alfaro M."/>
            <person name="Sun H."/>
            <person name="Tritt A."/>
            <person name="Yoshinaga Y."/>
            <person name="Zwiers L.-H."/>
            <person name="Turgeon B."/>
            <person name="Goodwin S."/>
            <person name="Spatafora J."/>
            <person name="Crous P."/>
            <person name="Grigoriev I."/>
        </authorList>
    </citation>
    <scope>NUCLEOTIDE SEQUENCE</scope>
    <source>
        <strain evidence="3">CBS 379.55</strain>
    </source>
</reference>
<keyword evidence="4" id="KW-1185">Reference proteome</keyword>
<dbReference type="AlphaFoldDB" id="A0A6A6JK36"/>
<feature type="region of interest" description="Disordered" evidence="1">
    <location>
        <begin position="22"/>
        <end position="189"/>
    </location>
</feature>
<feature type="domain" description="N-acetyltransferase" evidence="2">
    <location>
        <begin position="406"/>
        <end position="609"/>
    </location>
</feature>
<feature type="compositionally biased region" description="Low complexity" evidence="1">
    <location>
        <begin position="62"/>
        <end position="76"/>
    </location>
</feature>
<dbReference type="RefSeq" id="XP_033654371.1">
    <property type="nucleotide sequence ID" value="XM_033794702.1"/>
</dbReference>
<feature type="compositionally biased region" description="Pro residues" evidence="1">
    <location>
        <begin position="83"/>
        <end position="95"/>
    </location>
</feature>
<dbReference type="EMBL" id="ML986492">
    <property type="protein sequence ID" value="KAF2276832.1"/>
    <property type="molecule type" value="Genomic_DNA"/>
</dbReference>
<dbReference type="Proteomes" id="UP000800097">
    <property type="component" value="Unassembled WGS sequence"/>
</dbReference>
<name>A0A6A6JK36_WESOR</name>
<dbReference type="InterPro" id="IPR016181">
    <property type="entry name" value="Acyl_CoA_acyltransferase"/>
</dbReference>
<accession>A0A6A6JK36</accession>
<dbReference type="OrthoDB" id="2129362at2759"/>
<proteinExistence type="predicted"/>
<feature type="compositionally biased region" description="Basic and acidic residues" evidence="1">
    <location>
        <begin position="158"/>
        <end position="167"/>
    </location>
</feature>
<evidence type="ECO:0000256" key="1">
    <source>
        <dbReference type="SAM" id="MobiDB-lite"/>
    </source>
</evidence>
<gene>
    <name evidence="3" type="ORF">EI97DRAFT_323307</name>
</gene>
<dbReference type="CDD" id="cd04301">
    <property type="entry name" value="NAT_SF"/>
    <property type="match status" value="1"/>
</dbReference>
<sequence length="626" mass="70975">MRCQLRYLLTCKTASSIPAHLRKRSTTPLAPTTLPSPQTSASPAAAVSQAFAKLESPVDGTSPQPAASPAAAVSQALSKPVSPAEPAPEPAPAPWDPNGDLPNWDAATVGKDPSRGPRNRRPYFRNNNAPPSPPDTVRGPHRNSSRRNGPPRKSHWIKNRDLKPRPDDESDGGAYVDPSWAVQQDDRDDPDYDVKKLVDWNGNWLPGEVDWEGRASFDYDYARGSRINKWLSGIELAYDIRYDGPGVDRFHGDYGWVPMPAYPEEDLEDYDDRLKALEEWTSAGDVVLRHWIPRQIDGASPQAFWRSYPMRAPAPLSDVDLNEIPPFWETFDGEDFCLLSPFDVQTHRLKEDEGRRELNDCVNDLIARKARGDQERIERIMKRRNRPSSPVPSIFAHNSMRPAANIYLRPVKATDAPQIMDIYNHYIKTSVVTQEFQERSLADMVNRIESIMQHNLPWIVAVHKGNTRGRRNRVLFSAENIVGFAYLDEYSHHGSIYRFTADLQIFVHQDHLHHGIGKCLLDRLLSMVHTGYLPKSGYEWACHGEYLKHGCSRRVKVVTVHYPYASNDKGEADLKKMNRFLKFFGFRKAGHLRNVAYKYGNVIDVAPFQIVTSESIDADRQPDDPL</sequence>
<feature type="compositionally biased region" description="Basic residues" evidence="1">
    <location>
        <begin position="139"/>
        <end position="157"/>
    </location>
</feature>
<organism evidence="3 4">
    <name type="scientific">Westerdykella ornata</name>
    <dbReference type="NCBI Taxonomy" id="318751"/>
    <lineage>
        <taxon>Eukaryota</taxon>
        <taxon>Fungi</taxon>
        <taxon>Dikarya</taxon>
        <taxon>Ascomycota</taxon>
        <taxon>Pezizomycotina</taxon>
        <taxon>Dothideomycetes</taxon>
        <taxon>Pleosporomycetidae</taxon>
        <taxon>Pleosporales</taxon>
        <taxon>Sporormiaceae</taxon>
        <taxon>Westerdykella</taxon>
    </lineage>
</organism>
<protein>
    <recommendedName>
        <fullName evidence="2">N-acetyltransferase domain-containing protein</fullName>
    </recommendedName>
</protein>
<feature type="compositionally biased region" description="Low complexity" evidence="1">
    <location>
        <begin position="26"/>
        <end position="50"/>
    </location>
</feature>
<dbReference type="GeneID" id="54547877"/>
<evidence type="ECO:0000259" key="2">
    <source>
        <dbReference type="PROSITE" id="PS51186"/>
    </source>
</evidence>
<dbReference type="GO" id="GO:0016747">
    <property type="term" value="F:acyltransferase activity, transferring groups other than amino-acyl groups"/>
    <property type="evidence" value="ECO:0007669"/>
    <property type="project" value="InterPro"/>
</dbReference>
<evidence type="ECO:0000313" key="3">
    <source>
        <dbReference type="EMBL" id="KAF2276832.1"/>
    </source>
</evidence>
<dbReference type="SUPFAM" id="SSF55729">
    <property type="entry name" value="Acyl-CoA N-acyltransferases (Nat)"/>
    <property type="match status" value="1"/>
</dbReference>
<dbReference type="InterPro" id="IPR000182">
    <property type="entry name" value="GNAT_dom"/>
</dbReference>